<accession>A0ABR2HJU8</accession>
<feature type="compositionally biased region" description="Basic and acidic residues" evidence="1">
    <location>
        <begin position="1"/>
        <end position="12"/>
    </location>
</feature>
<organism evidence="2 3">
    <name type="scientific">Apiospora arundinis</name>
    <dbReference type="NCBI Taxonomy" id="335852"/>
    <lineage>
        <taxon>Eukaryota</taxon>
        <taxon>Fungi</taxon>
        <taxon>Dikarya</taxon>
        <taxon>Ascomycota</taxon>
        <taxon>Pezizomycotina</taxon>
        <taxon>Sordariomycetes</taxon>
        <taxon>Xylariomycetidae</taxon>
        <taxon>Amphisphaeriales</taxon>
        <taxon>Apiosporaceae</taxon>
        <taxon>Apiospora</taxon>
    </lineage>
</organism>
<feature type="compositionally biased region" description="Basic and acidic residues" evidence="1">
    <location>
        <begin position="20"/>
        <end position="32"/>
    </location>
</feature>
<evidence type="ECO:0008006" key="4">
    <source>
        <dbReference type="Google" id="ProtNLM"/>
    </source>
</evidence>
<evidence type="ECO:0000256" key="1">
    <source>
        <dbReference type="SAM" id="MobiDB-lite"/>
    </source>
</evidence>
<dbReference type="Proteomes" id="UP001390339">
    <property type="component" value="Unassembled WGS sequence"/>
</dbReference>
<evidence type="ECO:0000313" key="3">
    <source>
        <dbReference type="Proteomes" id="UP001390339"/>
    </source>
</evidence>
<sequence>MPEIIQKLKSEIKSSLSSSSDHDSGVDTKHAQGTETTAPASGNIDRGGSDVTPSAAPASSGSDPSASAAAQLSDRQTLRKAAEAEAEGAGPGSRSGGTTKKKTSEGVTVTPPAAGGVIRSEEAHARDRAQSERMTLRKAAAHDRGEDEGLGA</sequence>
<feature type="region of interest" description="Disordered" evidence="1">
    <location>
        <begin position="1"/>
        <end position="152"/>
    </location>
</feature>
<keyword evidence="3" id="KW-1185">Reference proteome</keyword>
<dbReference type="EMBL" id="JAPCWZ010000010">
    <property type="protein sequence ID" value="KAK8848467.1"/>
    <property type="molecule type" value="Genomic_DNA"/>
</dbReference>
<gene>
    <name evidence="2" type="ORF">PGQ11_014947</name>
</gene>
<reference evidence="2 3" key="1">
    <citation type="journal article" date="2024" name="IMA Fungus">
        <title>Apiospora arundinis, a panoply of carbohydrate-active enzymes and secondary metabolites.</title>
        <authorList>
            <person name="Sorensen T."/>
            <person name="Petersen C."/>
            <person name="Muurmann A.T."/>
            <person name="Christiansen J.V."/>
            <person name="Brundto M.L."/>
            <person name="Overgaard C.K."/>
            <person name="Boysen A.T."/>
            <person name="Wollenberg R.D."/>
            <person name="Larsen T.O."/>
            <person name="Sorensen J.L."/>
            <person name="Nielsen K.L."/>
            <person name="Sondergaard T.E."/>
        </authorList>
    </citation>
    <scope>NUCLEOTIDE SEQUENCE [LARGE SCALE GENOMIC DNA]</scope>
    <source>
        <strain evidence="2 3">AAU 773</strain>
    </source>
</reference>
<name>A0ABR2HJU8_9PEZI</name>
<comment type="caution">
    <text evidence="2">The sequence shown here is derived from an EMBL/GenBank/DDBJ whole genome shotgun (WGS) entry which is preliminary data.</text>
</comment>
<evidence type="ECO:0000313" key="2">
    <source>
        <dbReference type="EMBL" id="KAK8848467.1"/>
    </source>
</evidence>
<proteinExistence type="predicted"/>
<feature type="compositionally biased region" description="Low complexity" evidence="1">
    <location>
        <begin position="53"/>
        <end position="70"/>
    </location>
</feature>
<protein>
    <recommendedName>
        <fullName evidence="4">SMP domain-containing protein</fullName>
    </recommendedName>
</protein>
<feature type="compositionally biased region" description="Basic and acidic residues" evidence="1">
    <location>
        <begin position="119"/>
        <end position="152"/>
    </location>
</feature>